<gene>
    <name evidence="3" type="ORF">EV186_102295</name>
</gene>
<dbReference type="Pfam" id="PF00582">
    <property type="entry name" value="Usp"/>
    <property type="match status" value="1"/>
</dbReference>
<keyword evidence="4" id="KW-1185">Reference proteome</keyword>
<accession>A0A4R6SFQ5</accession>
<dbReference type="EMBL" id="SNXZ01000002">
    <property type="protein sequence ID" value="TDQ00434.1"/>
    <property type="molecule type" value="Genomic_DNA"/>
</dbReference>
<dbReference type="InterPro" id="IPR006016">
    <property type="entry name" value="UspA"/>
</dbReference>
<evidence type="ECO:0000259" key="2">
    <source>
        <dbReference type="Pfam" id="PF00582"/>
    </source>
</evidence>
<dbReference type="InterPro" id="IPR014729">
    <property type="entry name" value="Rossmann-like_a/b/a_fold"/>
</dbReference>
<dbReference type="CDD" id="cd00293">
    <property type="entry name" value="USP-like"/>
    <property type="match status" value="1"/>
</dbReference>
<evidence type="ECO:0000256" key="1">
    <source>
        <dbReference type="SAM" id="MobiDB-lite"/>
    </source>
</evidence>
<reference evidence="3 4" key="1">
    <citation type="submission" date="2019-03" db="EMBL/GenBank/DDBJ databases">
        <title>Genomic Encyclopedia of Type Strains, Phase IV (KMG-IV): sequencing the most valuable type-strain genomes for metagenomic binning, comparative biology and taxonomic classification.</title>
        <authorList>
            <person name="Goeker M."/>
        </authorList>
    </citation>
    <scope>NUCLEOTIDE SEQUENCE [LARGE SCALE GENOMIC DNA]</scope>
    <source>
        <strain evidence="3 4">DSM 45361</strain>
    </source>
</reference>
<evidence type="ECO:0000313" key="3">
    <source>
        <dbReference type="EMBL" id="TDQ00434.1"/>
    </source>
</evidence>
<feature type="compositionally biased region" description="Basic and acidic residues" evidence="1">
    <location>
        <begin position="164"/>
        <end position="179"/>
    </location>
</feature>
<comment type="caution">
    <text evidence="3">The sequence shown here is derived from an EMBL/GenBank/DDBJ whole genome shotgun (WGS) entry which is preliminary data.</text>
</comment>
<proteinExistence type="predicted"/>
<dbReference type="SUPFAM" id="SSF52402">
    <property type="entry name" value="Adenine nucleotide alpha hydrolases-like"/>
    <property type="match status" value="1"/>
</dbReference>
<protein>
    <submittedName>
        <fullName evidence="3">Universal stress protein family protein</fullName>
    </submittedName>
</protein>
<dbReference type="RefSeq" id="WP_133849154.1">
    <property type="nucleotide sequence ID" value="NZ_SNXZ01000002.1"/>
</dbReference>
<dbReference type="AlphaFoldDB" id="A0A4R6SFQ5"/>
<organism evidence="3 4">
    <name type="scientific">Labedaea rhizosphaerae</name>
    <dbReference type="NCBI Taxonomy" id="598644"/>
    <lineage>
        <taxon>Bacteria</taxon>
        <taxon>Bacillati</taxon>
        <taxon>Actinomycetota</taxon>
        <taxon>Actinomycetes</taxon>
        <taxon>Pseudonocardiales</taxon>
        <taxon>Pseudonocardiaceae</taxon>
        <taxon>Labedaea</taxon>
    </lineage>
</organism>
<feature type="domain" description="UspA" evidence="2">
    <location>
        <begin position="6"/>
        <end position="128"/>
    </location>
</feature>
<dbReference type="Gene3D" id="3.40.50.620">
    <property type="entry name" value="HUPs"/>
    <property type="match status" value="1"/>
</dbReference>
<evidence type="ECO:0000313" key="4">
    <source>
        <dbReference type="Proteomes" id="UP000295444"/>
    </source>
</evidence>
<feature type="region of interest" description="Disordered" evidence="1">
    <location>
        <begin position="157"/>
        <end position="183"/>
    </location>
</feature>
<sequence length="205" mass="21292">MENATVKTIVCGIDRSSGARSAVRVAAVLAERLSARLIAVHVRDGSSEGGDAAERVAADVIAAEVPDSGAQARGVSGDVAEGLAAVARAEEALMIVVGARRRGRSRAFLRARSAVGLVGLTDVPVLVAPQLARSAGAGPAAGNGMVRLGAVAVATQSSGPRQVAPDRVRSAMTKVEERRRLRRKARVSLRPTWSRRQFLGKRSGT</sequence>
<name>A0A4R6SFQ5_LABRH</name>
<dbReference type="Proteomes" id="UP000295444">
    <property type="component" value="Unassembled WGS sequence"/>
</dbReference>